<dbReference type="AlphaFoldDB" id="U1SEX1"/>
<evidence type="ECO:0000313" key="2">
    <source>
        <dbReference type="EMBL" id="ERH30488.1"/>
    </source>
</evidence>
<dbReference type="HOGENOM" id="CLU_3264737_0_0_11"/>
<evidence type="ECO:0000313" key="3">
    <source>
        <dbReference type="Proteomes" id="UP000016519"/>
    </source>
</evidence>
<dbReference type="Proteomes" id="UP000016519">
    <property type="component" value="Unassembled WGS sequence"/>
</dbReference>
<sequence>MCFVLAVFGLFLVFGFWGLGSVLFFWGDSQIFGGVAVCLKR</sequence>
<keyword evidence="1" id="KW-0472">Membrane</keyword>
<gene>
    <name evidence="2" type="ORF">HMPREF9244_00978</name>
</gene>
<proteinExistence type="predicted"/>
<evidence type="ECO:0000256" key="1">
    <source>
        <dbReference type="SAM" id="Phobius"/>
    </source>
</evidence>
<reference evidence="2 3" key="1">
    <citation type="submission" date="2013-08" db="EMBL/GenBank/DDBJ databases">
        <authorList>
            <person name="Weinstock G."/>
            <person name="Sodergren E."/>
            <person name="Wylie T."/>
            <person name="Fulton L."/>
            <person name="Fulton R."/>
            <person name="Fronick C."/>
            <person name="O'Laughlin M."/>
            <person name="Godfrey J."/>
            <person name="Miner T."/>
            <person name="Herter B."/>
            <person name="Appelbaum E."/>
            <person name="Cordes M."/>
            <person name="Lek S."/>
            <person name="Wollam A."/>
            <person name="Pepin K.H."/>
            <person name="Palsikar V.B."/>
            <person name="Mitreva M."/>
            <person name="Wilson R.K."/>
        </authorList>
    </citation>
    <scope>NUCLEOTIDE SEQUENCE [LARGE SCALE GENOMIC DNA]</scope>
    <source>
        <strain evidence="2 3">F0580</strain>
    </source>
</reference>
<keyword evidence="3" id="KW-1185">Reference proteome</keyword>
<protein>
    <submittedName>
        <fullName evidence="2">Uncharacterized protein</fullName>
    </submittedName>
</protein>
<feature type="transmembrane region" description="Helical" evidence="1">
    <location>
        <begin position="6"/>
        <end position="26"/>
    </location>
</feature>
<comment type="caution">
    <text evidence="2">The sequence shown here is derived from an EMBL/GenBank/DDBJ whole genome shotgun (WGS) entry which is preliminary data.</text>
</comment>
<accession>U1SEX1</accession>
<keyword evidence="1" id="KW-1133">Transmembrane helix</keyword>
<organism evidence="2 3">
    <name type="scientific">Alloscardovia omnicolens F0580</name>
    <dbReference type="NCBI Taxonomy" id="1321816"/>
    <lineage>
        <taxon>Bacteria</taxon>
        <taxon>Bacillati</taxon>
        <taxon>Actinomycetota</taxon>
        <taxon>Actinomycetes</taxon>
        <taxon>Bifidobacteriales</taxon>
        <taxon>Bifidobacteriaceae</taxon>
        <taxon>Alloscardovia</taxon>
    </lineage>
</organism>
<keyword evidence="1" id="KW-0812">Transmembrane</keyword>
<dbReference type="EMBL" id="AWSI01000032">
    <property type="protein sequence ID" value="ERH30488.1"/>
    <property type="molecule type" value="Genomic_DNA"/>
</dbReference>
<name>U1SEX1_9BIFI</name>